<protein>
    <submittedName>
        <fullName evidence="2">Uncharacterized protein</fullName>
    </submittedName>
</protein>
<organism evidence="2 3">
    <name type="scientific">Stachybotrys chartarum (strain CBS 109288 / IBT 7711)</name>
    <name type="common">Toxic black mold</name>
    <name type="synonym">Stilbospora chartarum</name>
    <dbReference type="NCBI Taxonomy" id="1280523"/>
    <lineage>
        <taxon>Eukaryota</taxon>
        <taxon>Fungi</taxon>
        <taxon>Dikarya</taxon>
        <taxon>Ascomycota</taxon>
        <taxon>Pezizomycotina</taxon>
        <taxon>Sordariomycetes</taxon>
        <taxon>Hypocreomycetidae</taxon>
        <taxon>Hypocreales</taxon>
        <taxon>Stachybotryaceae</taxon>
        <taxon>Stachybotrys</taxon>
    </lineage>
</organism>
<proteinExistence type="predicted"/>
<sequence length="81" mass="8512">MASDEKRRSSVATPAPDGRPLFTGSDQLQKFALLCPRPGRISVSGVEARRVHAQAVCATSGMRASDPPANGFIPGPPPIKE</sequence>
<accession>A0A084AZ04</accession>
<gene>
    <name evidence="2" type="ORF">S7711_10612</name>
</gene>
<dbReference type="AlphaFoldDB" id="A0A084AZ04"/>
<feature type="region of interest" description="Disordered" evidence="1">
    <location>
        <begin position="1"/>
        <end position="23"/>
    </location>
</feature>
<dbReference type="Proteomes" id="UP000028045">
    <property type="component" value="Unassembled WGS sequence"/>
</dbReference>
<keyword evidence="3" id="KW-1185">Reference proteome</keyword>
<evidence type="ECO:0000256" key="1">
    <source>
        <dbReference type="SAM" id="MobiDB-lite"/>
    </source>
</evidence>
<dbReference type="HOGENOM" id="CLU_2575411_0_0_1"/>
<evidence type="ECO:0000313" key="2">
    <source>
        <dbReference type="EMBL" id="KEY70533.1"/>
    </source>
</evidence>
<evidence type="ECO:0000313" key="3">
    <source>
        <dbReference type="Proteomes" id="UP000028045"/>
    </source>
</evidence>
<name>A0A084AZ04_STACB</name>
<reference evidence="2 3" key="1">
    <citation type="journal article" date="2014" name="BMC Genomics">
        <title>Comparative genome sequencing reveals chemotype-specific gene clusters in the toxigenic black mold Stachybotrys.</title>
        <authorList>
            <person name="Semeiks J."/>
            <person name="Borek D."/>
            <person name="Otwinowski Z."/>
            <person name="Grishin N.V."/>
        </authorList>
    </citation>
    <scope>NUCLEOTIDE SEQUENCE [LARGE SCALE GENOMIC DNA]</scope>
    <source>
        <strain evidence="3">CBS 109288 / IBT 7711</strain>
    </source>
</reference>
<dbReference type="EMBL" id="KL648432">
    <property type="protein sequence ID" value="KEY70533.1"/>
    <property type="molecule type" value="Genomic_DNA"/>
</dbReference>
<feature type="region of interest" description="Disordered" evidence="1">
    <location>
        <begin position="60"/>
        <end position="81"/>
    </location>
</feature>